<reference evidence="4 5" key="1">
    <citation type="submission" date="2021-09" db="EMBL/GenBank/DDBJ databases">
        <title>Genomic insights and catalytic innovation underlie evolution of tropane alkaloids biosynthesis.</title>
        <authorList>
            <person name="Wang Y.-J."/>
            <person name="Tian T."/>
            <person name="Huang J.-P."/>
            <person name="Huang S.-X."/>
        </authorList>
    </citation>
    <scope>NUCLEOTIDE SEQUENCE [LARGE SCALE GENOMIC DNA]</scope>
    <source>
        <strain evidence="4">KIB-2018</strain>
        <tissue evidence="4">Leaf</tissue>
    </source>
</reference>
<protein>
    <submittedName>
        <fullName evidence="4">Uncharacterized protein</fullName>
    </submittedName>
</protein>
<evidence type="ECO:0000256" key="1">
    <source>
        <dbReference type="ARBA" id="ARBA00009861"/>
    </source>
</evidence>
<dbReference type="PANTHER" id="PTHR31623">
    <property type="entry name" value="F21J9.9"/>
    <property type="match status" value="1"/>
</dbReference>
<dbReference type="AlphaFoldDB" id="A0AAV8T8H1"/>
<comment type="similarity">
    <text evidence="1">Belongs to the plant acyltransferase family.</text>
</comment>
<dbReference type="PANTHER" id="PTHR31623:SF36">
    <property type="entry name" value="STEMMADENINE O-ACETYLTRANSFERASE-LIKE"/>
    <property type="match status" value="1"/>
</dbReference>
<sequence length="423" mass="46758">MLRITIHQEYGSCCDLSAKHQTSLARSSSAASIQTLSYRSTYSPLVFFYPVDDSKHSKTAQLATQLKWSLSKTLDAIYPLSGRIELLNGFLPCQPFCQLNDPIVAPVTVQLNVFDCGGIALGVCLSHKLVDGTTASIFLKSWASNASGVPNNIHPNLSDAAVLFPPVDYVPQRYITNAESSWFSDCRCVTRRFGFHDKAVAALMAKGASTMVEYPTRIQAISGFIWKHATAASRSISGSSKPSVAKEVVNIRSRRLTKPRLSKHSIGNLIQFSMSHFNPQHTDMEMDSLVALLRDGVAEINNEYIKDLTGDRGSASYFDLLNRQEEILKGNPETFMLAAWITFGFNDIDFGWGKPIWVGVMGNTSRCIPSIPNLILLNNAGRRNGVEAWMILDEKIMRVLERDPEFLAYASPNPCISSLCGDF</sequence>
<evidence type="ECO:0000313" key="4">
    <source>
        <dbReference type="EMBL" id="KAJ8763092.1"/>
    </source>
</evidence>
<name>A0AAV8T8H1_9ROSI</name>
<gene>
    <name evidence="4" type="ORF">K2173_023297</name>
</gene>
<keyword evidence="5" id="KW-1185">Reference proteome</keyword>
<comment type="caution">
    <text evidence="4">The sequence shown here is derived from an EMBL/GenBank/DDBJ whole genome shotgun (WGS) entry which is preliminary data.</text>
</comment>
<keyword evidence="2" id="KW-0808">Transferase</keyword>
<organism evidence="4 5">
    <name type="scientific">Erythroxylum novogranatense</name>
    <dbReference type="NCBI Taxonomy" id="1862640"/>
    <lineage>
        <taxon>Eukaryota</taxon>
        <taxon>Viridiplantae</taxon>
        <taxon>Streptophyta</taxon>
        <taxon>Embryophyta</taxon>
        <taxon>Tracheophyta</taxon>
        <taxon>Spermatophyta</taxon>
        <taxon>Magnoliopsida</taxon>
        <taxon>eudicotyledons</taxon>
        <taxon>Gunneridae</taxon>
        <taxon>Pentapetalae</taxon>
        <taxon>rosids</taxon>
        <taxon>fabids</taxon>
        <taxon>Malpighiales</taxon>
        <taxon>Erythroxylaceae</taxon>
        <taxon>Erythroxylum</taxon>
    </lineage>
</organism>
<keyword evidence="3" id="KW-0012">Acyltransferase</keyword>
<dbReference type="GO" id="GO:0016746">
    <property type="term" value="F:acyltransferase activity"/>
    <property type="evidence" value="ECO:0007669"/>
    <property type="project" value="UniProtKB-KW"/>
</dbReference>
<evidence type="ECO:0000256" key="3">
    <source>
        <dbReference type="ARBA" id="ARBA00023315"/>
    </source>
</evidence>
<evidence type="ECO:0000313" key="5">
    <source>
        <dbReference type="Proteomes" id="UP001159364"/>
    </source>
</evidence>
<evidence type="ECO:0000256" key="2">
    <source>
        <dbReference type="ARBA" id="ARBA00022679"/>
    </source>
</evidence>
<dbReference type="Gene3D" id="3.30.559.10">
    <property type="entry name" value="Chloramphenicol acetyltransferase-like domain"/>
    <property type="match status" value="3"/>
</dbReference>
<dbReference type="EMBL" id="JAIWQS010000006">
    <property type="protein sequence ID" value="KAJ8763092.1"/>
    <property type="molecule type" value="Genomic_DNA"/>
</dbReference>
<accession>A0AAV8T8H1</accession>
<proteinExistence type="inferred from homology"/>
<dbReference type="Proteomes" id="UP001159364">
    <property type="component" value="Linkage Group LG06"/>
</dbReference>
<dbReference type="Pfam" id="PF02458">
    <property type="entry name" value="Transferase"/>
    <property type="match status" value="1"/>
</dbReference>
<dbReference type="InterPro" id="IPR023213">
    <property type="entry name" value="CAT-like_dom_sf"/>
</dbReference>